<protein>
    <submittedName>
        <fullName evidence="1">Uncharacterized protein</fullName>
    </submittedName>
</protein>
<sequence>MSTSHKSRLLQLTSSIDIMLIEKLLECAIESRDELPRPEALKIKILEEHESRDANKNLDEGVLYTKARRYPKKGAKNKSTVGDKTDLNKKAEIRTFVKELIRKGWTDHSFNEFVSDLIPDNRSLLDPRDEWCKNRNFSRNLPEVTVVICFHNEAWSTLIRTITSVFNRSPPNLLKQIILVDDYSSMRHLHSRLEDYVRRVPKIILVRTVRREGLIRARMLGIRYATAPVLAFLDSHCECADGWLEPLLERVQMNSTIVVSPVVDHIHDSTFEYIPQDLNDLKIGGFTWELRFTWESVPYYILEKRTNPATPLQTPTISGGLFAIDKLFFERLGMYDPGFDIWGAENLELSFKVWMCGGSLEIIPCSHVGHVFRSQFPYVGRKWSFRRNSVRLAEVSFIYFTNFGDVSERIELRKNLKCQSFEWYLNTVYPWLELPEKYVASGKVRLN</sequence>
<dbReference type="EMBL" id="CM034399">
    <property type="protein sequence ID" value="KAJ0176763.1"/>
    <property type="molecule type" value="Genomic_DNA"/>
</dbReference>
<evidence type="ECO:0000313" key="2">
    <source>
        <dbReference type="Proteomes" id="UP000824533"/>
    </source>
</evidence>
<keyword evidence="2" id="KW-1185">Reference proteome</keyword>
<dbReference type="Proteomes" id="UP000824533">
    <property type="component" value="Linkage Group LG13"/>
</dbReference>
<name>A0ACC1CYN9_9NEOP</name>
<organism evidence="1 2">
    <name type="scientific">Dendrolimus kikuchii</name>
    <dbReference type="NCBI Taxonomy" id="765133"/>
    <lineage>
        <taxon>Eukaryota</taxon>
        <taxon>Metazoa</taxon>
        <taxon>Ecdysozoa</taxon>
        <taxon>Arthropoda</taxon>
        <taxon>Hexapoda</taxon>
        <taxon>Insecta</taxon>
        <taxon>Pterygota</taxon>
        <taxon>Neoptera</taxon>
        <taxon>Endopterygota</taxon>
        <taxon>Lepidoptera</taxon>
        <taxon>Glossata</taxon>
        <taxon>Ditrysia</taxon>
        <taxon>Bombycoidea</taxon>
        <taxon>Lasiocampidae</taxon>
        <taxon>Dendrolimus</taxon>
    </lineage>
</organism>
<proteinExistence type="predicted"/>
<reference evidence="1 2" key="1">
    <citation type="journal article" date="2021" name="Front. Genet.">
        <title>Chromosome-Level Genome Assembly Reveals Significant Gene Expansion in the Toll and IMD Signaling Pathways of Dendrolimus kikuchii.</title>
        <authorList>
            <person name="Zhou J."/>
            <person name="Wu P."/>
            <person name="Xiong Z."/>
            <person name="Liu N."/>
            <person name="Zhao N."/>
            <person name="Ji M."/>
            <person name="Qiu Y."/>
            <person name="Yang B."/>
        </authorList>
    </citation>
    <scope>NUCLEOTIDE SEQUENCE [LARGE SCALE GENOMIC DNA]</scope>
    <source>
        <strain evidence="1">Ann1</strain>
    </source>
</reference>
<comment type="caution">
    <text evidence="1">The sequence shown here is derived from an EMBL/GenBank/DDBJ whole genome shotgun (WGS) entry which is preliminary data.</text>
</comment>
<gene>
    <name evidence="1" type="ORF">K1T71_007942</name>
</gene>
<evidence type="ECO:0000313" key="1">
    <source>
        <dbReference type="EMBL" id="KAJ0176763.1"/>
    </source>
</evidence>
<accession>A0ACC1CYN9</accession>